<sequence>MSSRCSVASILAESARRFPTKDALVLGAARVPYAAVWDQALRYGAVLKSRGVQPGDRVALLIPNIPQFAFAYYGALAVGASVVPVHSLLKHDEMEYILRDCGAKIMIGAAPLLGEGAVAAKAAGVELLGVLDGCPDGIERVEALAATATPLDTYLPRDPQDEAVVLYTSGTTGKPKGAMLTHDNILWNVNTTAFDTIELKSTDVMLGALPLFHSFGQTVVLNGGFRVGASIVLVPRFEAGPVLELMVSEKVSVMAGVPTMFIALLEAAKTNPDRPPLRMAASGGAAIPVATIEKVKEVFDIDIYEGYGLSETSPVATFNQERYGRKPGTVGCAIWGVDVEIADAEIADCIVLVPQGERGEIVIRGHNIFKGYLNNPKATAEAIIDGWFRSGDIGIKDEEGFISIVDRTKDMIIRGGFNVYPREVEEVIIRFPGIKQVAVIGIPDDVHGEEIMAVIVAEEGAVVAGELIEWTKEHIGSYKYPRHVEFVTEMPLGPSGKVLKRVLLEQFRK</sequence>
<dbReference type="Pfam" id="PF13193">
    <property type="entry name" value="AMP-binding_C"/>
    <property type="match status" value="1"/>
</dbReference>
<accession>A0A6J6WSN1</accession>
<evidence type="ECO:0000313" key="3">
    <source>
        <dbReference type="EMBL" id="CAB4787700.1"/>
    </source>
</evidence>
<dbReference type="InterPro" id="IPR050237">
    <property type="entry name" value="ATP-dep_AMP-bd_enzyme"/>
</dbReference>
<dbReference type="EMBL" id="CAEZZQ010000156">
    <property type="protein sequence ID" value="CAB4787700.1"/>
    <property type="molecule type" value="Genomic_DNA"/>
</dbReference>
<organism evidence="3">
    <name type="scientific">freshwater metagenome</name>
    <dbReference type="NCBI Taxonomy" id="449393"/>
    <lineage>
        <taxon>unclassified sequences</taxon>
        <taxon>metagenomes</taxon>
        <taxon>ecological metagenomes</taxon>
    </lineage>
</organism>
<dbReference type="InterPro" id="IPR025110">
    <property type="entry name" value="AMP-bd_C"/>
</dbReference>
<dbReference type="SUPFAM" id="SSF56801">
    <property type="entry name" value="Acetyl-CoA synthetase-like"/>
    <property type="match status" value="1"/>
</dbReference>
<dbReference type="GO" id="GO:0016877">
    <property type="term" value="F:ligase activity, forming carbon-sulfur bonds"/>
    <property type="evidence" value="ECO:0007669"/>
    <property type="project" value="UniProtKB-ARBA"/>
</dbReference>
<dbReference type="CDD" id="cd05936">
    <property type="entry name" value="FC-FACS_FadD_like"/>
    <property type="match status" value="1"/>
</dbReference>
<dbReference type="Gene3D" id="3.40.50.12780">
    <property type="entry name" value="N-terminal domain of ligase-like"/>
    <property type="match status" value="1"/>
</dbReference>
<evidence type="ECO:0000259" key="2">
    <source>
        <dbReference type="Pfam" id="PF13193"/>
    </source>
</evidence>
<proteinExistence type="predicted"/>
<evidence type="ECO:0000259" key="1">
    <source>
        <dbReference type="Pfam" id="PF00501"/>
    </source>
</evidence>
<dbReference type="InterPro" id="IPR000873">
    <property type="entry name" value="AMP-dep_synth/lig_dom"/>
</dbReference>
<dbReference type="InterPro" id="IPR042099">
    <property type="entry name" value="ANL_N_sf"/>
</dbReference>
<dbReference type="PROSITE" id="PS00455">
    <property type="entry name" value="AMP_BINDING"/>
    <property type="match status" value="1"/>
</dbReference>
<dbReference type="PANTHER" id="PTHR43767">
    <property type="entry name" value="LONG-CHAIN-FATTY-ACID--COA LIGASE"/>
    <property type="match status" value="1"/>
</dbReference>
<protein>
    <submittedName>
        <fullName evidence="3">Unannotated protein</fullName>
    </submittedName>
</protein>
<dbReference type="AlphaFoldDB" id="A0A6J6WSN1"/>
<dbReference type="Gene3D" id="3.30.300.30">
    <property type="match status" value="1"/>
</dbReference>
<reference evidence="3" key="1">
    <citation type="submission" date="2020-05" db="EMBL/GenBank/DDBJ databases">
        <authorList>
            <person name="Chiriac C."/>
            <person name="Salcher M."/>
            <person name="Ghai R."/>
            <person name="Kavagutti S V."/>
        </authorList>
    </citation>
    <scope>NUCLEOTIDE SEQUENCE</scope>
</reference>
<gene>
    <name evidence="3" type="ORF">UFOPK2894_01586</name>
</gene>
<dbReference type="PANTHER" id="PTHR43767:SF12">
    <property type="entry name" value="AMP-DEPENDENT SYNTHETASE AND LIGASE"/>
    <property type="match status" value="1"/>
</dbReference>
<dbReference type="InterPro" id="IPR020845">
    <property type="entry name" value="AMP-binding_CS"/>
</dbReference>
<dbReference type="Pfam" id="PF00501">
    <property type="entry name" value="AMP-binding"/>
    <property type="match status" value="1"/>
</dbReference>
<feature type="domain" description="AMP-dependent synthetase/ligase" evidence="1">
    <location>
        <begin position="12"/>
        <end position="373"/>
    </location>
</feature>
<feature type="domain" description="AMP-binding enzyme C-terminal" evidence="2">
    <location>
        <begin position="423"/>
        <end position="497"/>
    </location>
</feature>
<name>A0A6J6WSN1_9ZZZZ</name>
<dbReference type="InterPro" id="IPR045851">
    <property type="entry name" value="AMP-bd_C_sf"/>
</dbReference>